<reference evidence="1 2" key="1">
    <citation type="submission" date="2019-01" db="EMBL/GenBank/DDBJ databases">
        <title>Coherence of Microcystis species and biogeography revealed through population genomics.</title>
        <authorList>
            <person name="Perez-Carrascal O.M."/>
            <person name="Terrat Y."/>
            <person name="Giani A."/>
            <person name="Fortin N."/>
            <person name="Tromas N."/>
            <person name="Shapiro B.J."/>
        </authorList>
    </citation>
    <scope>NUCLEOTIDE SEQUENCE [LARGE SCALE GENOMIC DNA]</scope>
    <source>
        <strain evidence="1">Mn_MB_F_20050700_S1D</strain>
    </source>
</reference>
<dbReference type="EMBL" id="SFAV01000176">
    <property type="protein sequence ID" value="TRU86927.1"/>
    <property type="molecule type" value="Genomic_DNA"/>
</dbReference>
<organism evidence="1 2">
    <name type="scientific">Microcystis novacekii Mn_MB_F_20050700_S1D</name>
    <dbReference type="NCBI Taxonomy" id="2486266"/>
    <lineage>
        <taxon>Bacteria</taxon>
        <taxon>Bacillati</taxon>
        <taxon>Cyanobacteriota</taxon>
        <taxon>Cyanophyceae</taxon>
        <taxon>Oscillatoriophycideae</taxon>
        <taxon>Chroococcales</taxon>
        <taxon>Microcystaceae</taxon>
        <taxon>Microcystis</taxon>
    </lineage>
</organism>
<comment type="caution">
    <text evidence="1">The sequence shown here is derived from an EMBL/GenBank/DDBJ whole genome shotgun (WGS) entry which is preliminary data.</text>
</comment>
<evidence type="ECO:0000313" key="1">
    <source>
        <dbReference type="EMBL" id="TRU86927.1"/>
    </source>
</evidence>
<protein>
    <submittedName>
        <fullName evidence="1">Uncharacterized protein</fullName>
    </submittedName>
</protein>
<name>A0A552ITY2_9CHRO</name>
<accession>A0A552ITY2</accession>
<sequence>MFKSVIDRASSLLTRIEVVKKAVDEGKFDSLSMSQHVPYSEIFGWFDSCSKLISEAFGEHSEQMQQWQDERKRLDDIRFRETDNQTYKEVNSTIREIFTMRGLLTSFQDIYSSRSKPETPTSHFHFTGTINGPVNAGGTVGKQIYNQNNNDQNPDFNQTLIEIKYLLENLEQDQSAPSHDKQIKIIETEFQEIKNKEPAKWQRWMTWLEVAFAGGVEAAKAFNPWVGIPIESVKKLYEVYTENQKKLPE</sequence>
<proteinExistence type="predicted"/>
<dbReference type="Proteomes" id="UP000319191">
    <property type="component" value="Unassembled WGS sequence"/>
</dbReference>
<dbReference type="AlphaFoldDB" id="A0A552ITY2"/>
<evidence type="ECO:0000313" key="2">
    <source>
        <dbReference type="Proteomes" id="UP000319191"/>
    </source>
</evidence>
<gene>
    <name evidence="1" type="ORF">EWV54_13430</name>
</gene>